<keyword evidence="2" id="KW-1185">Reference proteome</keyword>
<dbReference type="InterPro" id="IPR036388">
    <property type="entry name" value="WH-like_DNA-bd_sf"/>
</dbReference>
<dbReference type="SUPFAM" id="SSF46785">
    <property type="entry name" value="Winged helix' DNA-binding domain"/>
    <property type="match status" value="1"/>
</dbReference>
<accession>A0ABT7AC91</accession>
<evidence type="ECO:0008006" key="3">
    <source>
        <dbReference type="Google" id="ProtNLM"/>
    </source>
</evidence>
<dbReference type="Proteomes" id="UP001321492">
    <property type="component" value="Unassembled WGS sequence"/>
</dbReference>
<protein>
    <recommendedName>
        <fullName evidence="3">HTH crp-type domain-containing protein</fullName>
    </recommendedName>
</protein>
<dbReference type="InterPro" id="IPR036390">
    <property type="entry name" value="WH_DNA-bd_sf"/>
</dbReference>
<name>A0ABT7AC91_9HYPH</name>
<dbReference type="RefSeq" id="WP_283738659.1">
    <property type="nucleotide sequence ID" value="NZ_JASJEV010000001.1"/>
</dbReference>
<organism evidence="1 2">
    <name type="scientific">Chelatococcus albus</name>
    <dbReference type="NCBI Taxonomy" id="3047466"/>
    <lineage>
        <taxon>Bacteria</taxon>
        <taxon>Pseudomonadati</taxon>
        <taxon>Pseudomonadota</taxon>
        <taxon>Alphaproteobacteria</taxon>
        <taxon>Hyphomicrobiales</taxon>
        <taxon>Chelatococcaceae</taxon>
        <taxon>Chelatococcus</taxon>
    </lineage>
</organism>
<evidence type="ECO:0000313" key="1">
    <source>
        <dbReference type="EMBL" id="MDJ1156652.1"/>
    </source>
</evidence>
<proteinExistence type="predicted"/>
<dbReference type="Gene3D" id="1.10.10.10">
    <property type="entry name" value="Winged helix-like DNA-binding domain superfamily/Winged helix DNA-binding domain"/>
    <property type="match status" value="1"/>
</dbReference>
<gene>
    <name evidence="1" type="ORF">QNA08_00100</name>
</gene>
<evidence type="ECO:0000313" key="2">
    <source>
        <dbReference type="Proteomes" id="UP001321492"/>
    </source>
</evidence>
<dbReference type="EMBL" id="JASJEV010000001">
    <property type="protein sequence ID" value="MDJ1156652.1"/>
    <property type="molecule type" value="Genomic_DNA"/>
</dbReference>
<comment type="caution">
    <text evidence="1">The sequence shown here is derived from an EMBL/GenBank/DDBJ whole genome shotgun (WGS) entry which is preliminary data.</text>
</comment>
<reference evidence="1 2" key="1">
    <citation type="submission" date="2023-05" db="EMBL/GenBank/DDBJ databases">
        <title>Chelatococcus sp. nov., a moderately thermophilic bacterium isolated from hot spring microbial mat.</title>
        <authorList>
            <person name="Hu C.-J."/>
            <person name="Li W.-J."/>
        </authorList>
    </citation>
    <scope>NUCLEOTIDE SEQUENCE [LARGE SCALE GENOMIC DNA]</scope>
    <source>
        <strain evidence="1 2">SYSU G07232</strain>
    </source>
</reference>
<sequence>MLIHNYYAWRCANGALPTLSALQKVAGQSARQTAGFVAALKAGRFIVAEPDPGDRRVKRLRPAPAMVAEIGRSVRLFVAAVDEIEGRLPPRAAMLGDADRLGEVLHRSAAYVLANGTLIHPFPRVLQFAERDCGYPLLAVVMGAHYAETVPGTPPAARLSIRAPAERFQVSPSHISNLLREAEQQGWFAVGDGGRLLFLRDGLLSEFEQWAACQMVHFDALAGETDATDALGQADGHRPDPET</sequence>